<sequence>MPSLQKSIGLFFSLFFVILFTVSCNRPESLESENSSKEPATLPTPEPTPEALIIPEPETLSERVSEPSFDVDKIIQGTIDQLFTGKLLSNIPEEMKVNETERIEVRITKEISQDFTDNLQGRGKPVIEDIKFGTVTEVSLRGDKFQISPISSGPQLVGGTEYTQWNWDVTPLEAGEQILSLVVSVRIQIPSLGVNAAKNYPVEEKNIKVTINRGLSAQEFLKNNWLDLIAPIFGSSSLLGIIGWLITKGKGKKRQDTQKTKTNKDV</sequence>
<proteinExistence type="predicted"/>
<feature type="region of interest" description="Disordered" evidence="1">
    <location>
        <begin position="29"/>
        <end position="52"/>
    </location>
</feature>
<organism evidence="3">
    <name type="scientific">Symploca sp. SIO1C4</name>
    <dbReference type="NCBI Taxonomy" id="2607765"/>
    <lineage>
        <taxon>Bacteria</taxon>
        <taxon>Bacillati</taxon>
        <taxon>Cyanobacteriota</taxon>
        <taxon>Cyanophyceae</taxon>
        <taxon>Coleofasciculales</taxon>
        <taxon>Coleofasciculaceae</taxon>
        <taxon>Symploca</taxon>
    </lineage>
</organism>
<dbReference type="EMBL" id="JAAHFQ010000416">
    <property type="protein sequence ID" value="NER29703.1"/>
    <property type="molecule type" value="Genomic_DNA"/>
</dbReference>
<feature type="transmembrane region" description="Helical" evidence="2">
    <location>
        <begin position="225"/>
        <end position="246"/>
    </location>
</feature>
<keyword evidence="2" id="KW-0472">Membrane</keyword>
<reference evidence="3" key="1">
    <citation type="submission" date="2019-11" db="EMBL/GenBank/DDBJ databases">
        <title>Genomic insights into an expanded diversity of filamentous marine cyanobacteria reveals the extraordinary biosynthetic potential of Moorea and Okeania.</title>
        <authorList>
            <person name="Ferreira Leao T."/>
            <person name="Wang M."/>
            <person name="Moss N."/>
            <person name="Da Silva R."/>
            <person name="Sanders J."/>
            <person name="Nurk S."/>
            <person name="Gurevich A."/>
            <person name="Humphrey G."/>
            <person name="Reher R."/>
            <person name="Zhu Q."/>
            <person name="Belda-Ferre P."/>
            <person name="Glukhov E."/>
            <person name="Rex R."/>
            <person name="Dorrestein P.C."/>
            <person name="Knight R."/>
            <person name="Pevzner P."/>
            <person name="Gerwick W.H."/>
            <person name="Gerwick L."/>
        </authorList>
    </citation>
    <scope>NUCLEOTIDE SEQUENCE</scope>
    <source>
        <strain evidence="3">SIO1C4</strain>
    </source>
</reference>
<name>A0A6B3NDM8_9CYAN</name>
<dbReference type="PROSITE" id="PS51257">
    <property type="entry name" value="PROKAR_LIPOPROTEIN"/>
    <property type="match status" value="1"/>
</dbReference>
<keyword evidence="2" id="KW-0812">Transmembrane</keyword>
<evidence type="ECO:0000313" key="3">
    <source>
        <dbReference type="EMBL" id="NER29703.1"/>
    </source>
</evidence>
<keyword evidence="2" id="KW-1133">Transmembrane helix</keyword>
<dbReference type="AlphaFoldDB" id="A0A6B3NDM8"/>
<protein>
    <submittedName>
        <fullName evidence="3">Uncharacterized protein</fullName>
    </submittedName>
</protein>
<accession>A0A6B3NDM8</accession>
<comment type="caution">
    <text evidence="3">The sequence shown here is derived from an EMBL/GenBank/DDBJ whole genome shotgun (WGS) entry which is preliminary data.</text>
</comment>
<gene>
    <name evidence="3" type="ORF">F6J89_19320</name>
</gene>
<evidence type="ECO:0000256" key="1">
    <source>
        <dbReference type="SAM" id="MobiDB-lite"/>
    </source>
</evidence>
<evidence type="ECO:0000256" key="2">
    <source>
        <dbReference type="SAM" id="Phobius"/>
    </source>
</evidence>